<keyword evidence="3" id="KW-0813">Transport</keyword>
<organism evidence="9 10">
    <name type="scientific">Devosia nanyangense</name>
    <dbReference type="NCBI Taxonomy" id="1228055"/>
    <lineage>
        <taxon>Bacteria</taxon>
        <taxon>Pseudomonadati</taxon>
        <taxon>Pseudomonadota</taxon>
        <taxon>Alphaproteobacteria</taxon>
        <taxon>Hyphomicrobiales</taxon>
        <taxon>Devosiaceae</taxon>
        <taxon>Devosia</taxon>
    </lineage>
</organism>
<dbReference type="PANTHER" id="PTHR30469">
    <property type="entry name" value="MULTIDRUG RESISTANCE PROTEIN MDTA"/>
    <property type="match status" value="1"/>
</dbReference>
<evidence type="ECO:0000256" key="2">
    <source>
        <dbReference type="ARBA" id="ARBA00009477"/>
    </source>
</evidence>
<dbReference type="Gene3D" id="6.10.140.1990">
    <property type="match status" value="1"/>
</dbReference>
<evidence type="ECO:0000259" key="6">
    <source>
        <dbReference type="Pfam" id="PF25917"/>
    </source>
</evidence>
<dbReference type="PANTHER" id="PTHR30469:SF33">
    <property type="entry name" value="SLR1207 PROTEIN"/>
    <property type="match status" value="1"/>
</dbReference>
<comment type="caution">
    <text evidence="9">The sequence shown here is derived from an EMBL/GenBank/DDBJ whole genome shotgun (WGS) entry which is preliminary data.</text>
</comment>
<dbReference type="InterPro" id="IPR006143">
    <property type="entry name" value="RND_pump_MFP"/>
</dbReference>
<dbReference type="InterPro" id="IPR058627">
    <property type="entry name" value="MdtA-like_C"/>
</dbReference>
<dbReference type="Pfam" id="PF25944">
    <property type="entry name" value="Beta-barrel_RND"/>
    <property type="match status" value="1"/>
</dbReference>
<dbReference type="InterPro" id="IPR058625">
    <property type="entry name" value="MdtA-like_BSH"/>
</dbReference>
<evidence type="ECO:0000313" key="9">
    <source>
        <dbReference type="EMBL" id="MBI4922947.1"/>
    </source>
</evidence>
<dbReference type="Proteomes" id="UP000782610">
    <property type="component" value="Unassembled WGS sequence"/>
</dbReference>
<protein>
    <submittedName>
        <fullName evidence="9">Efflux RND transporter periplasmic adaptor subunit</fullName>
    </submittedName>
</protein>
<feature type="domain" description="Multidrug resistance protein MdtA-like C-terminal permuted SH3" evidence="8">
    <location>
        <begin position="313"/>
        <end position="374"/>
    </location>
</feature>
<comment type="similarity">
    <text evidence="2">Belongs to the membrane fusion protein (MFP) (TC 8.A.1) family.</text>
</comment>
<name>A0A933L4K6_9HYPH</name>
<dbReference type="Pfam" id="PF25967">
    <property type="entry name" value="RND-MFP_C"/>
    <property type="match status" value="1"/>
</dbReference>
<dbReference type="GO" id="GO:1990281">
    <property type="term" value="C:efflux pump complex"/>
    <property type="evidence" value="ECO:0007669"/>
    <property type="project" value="TreeGrafter"/>
</dbReference>
<evidence type="ECO:0000259" key="8">
    <source>
        <dbReference type="Pfam" id="PF25967"/>
    </source>
</evidence>
<dbReference type="EMBL" id="JACRAF010000040">
    <property type="protein sequence ID" value="MBI4922947.1"/>
    <property type="molecule type" value="Genomic_DNA"/>
</dbReference>
<dbReference type="GO" id="GO:0015562">
    <property type="term" value="F:efflux transmembrane transporter activity"/>
    <property type="evidence" value="ECO:0007669"/>
    <property type="project" value="TreeGrafter"/>
</dbReference>
<dbReference type="Gene3D" id="2.40.420.20">
    <property type="match status" value="1"/>
</dbReference>
<dbReference type="NCBIfam" id="TIGR01730">
    <property type="entry name" value="RND_mfp"/>
    <property type="match status" value="1"/>
</dbReference>
<feature type="domain" description="Multidrug resistance protein MdtA-like barrel-sandwich hybrid" evidence="6">
    <location>
        <begin position="60"/>
        <end position="213"/>
    </location>
</feature>
<dbReference type="GO" id="GO:1990961">
    <property type="term" value="P:xenobiotic detoxification by transmembrane export across the plasma membrane"/>
    <property type="evidence" value="ECO:0007669"/>
    <property type="project" value="InterPro"/>
</dbReference>
<dbReference type="Gene3D" id="2.40.30.170">
    <property type="match status" value="1"/>
</dbReference>
<dbReference type="InterPro" id="IPR030190">
    <property type="entry name" value="MacA_alpha-hairpin_sf"/>
</dbReference>
<evidence type="ECO:0000259" key="7">
    <source>
        <dbReference type="Pfam" id="PF25944"/>
    </source>
</evidence>
<dbReference type="Gene3D" id="2.40.50.100">
    <property type="match status" value="1"/>
</dbReference>
<dbReference type="InterPro" id="IPR058626">
    <property type="entry name" value="MdtA-like_b-barrel"/>
</dbReference>
<evidence type="ECO:0000256" key="3">
    <source>
        <dbReference type="ARBA" id="ARBA00022448"/>
    </source>
</evidence>
<dbReference type="AlphaFoldDB" id="A0A933L4K6"/>
<dbReference type="GO" id="GO:0030313">
    <property type="term" value="C:cell envelope"/>
    <property type="evidence" value="ECO:0007669"/>
    <property type="project" value="UniProtKB-SubCell"/>
</dbReference>
<comment type="subcellular location">
    <subcellularLocation>
        <location evidence="1">Cell membrane</location>
    </subcellularLocation>
</comment>
<evidence type="ECO:0000313" key="10">
    <source>
        <dbReference type="Proteomes" id="UP000782610"/>
    </source>
</evidence>
<proteinExistence type="inferred from homology"/>
<evidence type="ECO:0000256" key="5">
    <source>
        <dbReference type="SAM" id="Coils"/>
    </source>
</evidence>
<accession>A0A933L4K6</accession>
<evidence type="ECO:0000256" key="1">
    <source>
        <dbReference type="ARBA" id="ARBA00004236"/>
    </source>
</evidence>
<keyword evidence="4 5" id="KW-0175">Coiled coil</keyword>
<dbReference type="GO" id="GO:0019898">
    <property type="term" value="C:extrinsic component of membrane"/>
    <property type="evidence" value="ECO:0007669"/>
    <property type="project" value="InterPro"/>
</dbReference>
<feature type="coiled-coil region" evidence="5">
    <location>
        <begin position="92"/>
        <end position="171"/>
    </location>
</feature>
<dbReference type="Pfam" id="PF25917">
    <property type="entry name" value="BSH_RND"/>
    <property type="match status" value="1"/>
</dbReference>
<feature type="domain" description="Multidrug resistance protein MdtA-like beta-barrel" evidence="7">
    <location>
        <begin position="220"/>
        <end position="307"/>
    </location>
</feature>
<evidence type="ECO:0000256" key="4">
    <source>
        <dbReference type="ARBA" id="ARBA00023054"/>
    </source>
</evidence>
<sequence length="401" mass="40767">MKRIIWIAVAAIVLGGAGLAAWMTFSPSRSAVVPATVAVTRGDIERTVLATGALEAQSVTSVGAEVSGSIETLAVKLGDTVTKGDAIAQIDSVDQQNAVKSAEASLANMQAQRRAKDAALTQAQQALDRATRLQSQKLASDADLETAEANLAAAQSALDALDAQISQSELAVDSAKLDLLRTSIVATASGTIVAVPVTEGQSVNASQTSPTIVKIADLDTMLIKAQISEADVTRVAPGQSAYFTILGDPGTRIDATLLSIEPAPDAITTADNGLAASDNAIYYNGLFSVANPDHRLRIAMTAQVTIVIASAKDALILPASALGTAARDGTYSASVYDAATGSTHPVKVTVGLNNSISAEVTSGLNEGDLVVTSSTSRTSTSTSASATRAFGAGGGAVFLRP</sequence>
<dbReference type="GO" id="GO:1990195">
    <property type="term" value="C:macrolide transmembrane transporter complex"/>
    <property type="evidence" value="ECO:0007669"/>
    <property type="project" value="InterPro"/>
</dbReference>
<dbReference type="SUPFAM" id="SSF111369">
    <property type="entry name" value="HlyD-like secretion proteins"/>
    <property type="match status" value="1"/>
</dbReference>
<reference evidence="9" key="1">
    <citation type="submission" date="2020-07" db="EMBL/GenBank/DDBJ databases">
        <title>Huge and variable diversity of episymbiotic CPR bacteria and DPANN archaea in groundwater ecosystems.</title>
        <authorList>
            <person name="He C.Y."/>
            <person name="Keren R."/>
            <person name="Whittaker M."/>
            <person name="Farag I.F."/>
            <person name="Doudna J."/>
            <person name="Cate J.H.D."/>
            <person name="Banfield J.F."/>
        </authorList>
    </citation>
    <scope>NUCLEOTIDE SEQUENCE</scope>
    <source>
        <strain evidence="9">NC_groundwater_1586_Pr3_B-0.1um_66_15</strain>
    </source>
</reference>
<gene>
    <name evidence="9" type="ORF">HY834_14460</name>
</gene>